<evidence type="ECO:0000313" key="5">
    <source>
        <dbReference type="Proteomes" id="UP000005408"/>
    </source>
</evidence>
<proteinExistence type="predicted"/>
<dbReference type="PANTHER" id="PTHR24043:SF8">
    <property type="entry name" value="EGF-LIKE DOMAIN-CONTAINING PROTEIN"/>
    <property type="match status" value="1"/>
</dbReference>
<keyword evidence="1" id="KW-0245">EGF-like domain</keyword>
<dbReference type="PANTHER" id="PTHR24043">
    <property type="entry name" value="SCAVENGER RECEPTOR CLASS F"/>
    <property type="match status" value="1"/>
</dbReference>
<keyword evidence="2" id="KW-0812">Transmembrane</keyword>
<keyword evidence="2" id="KW-0472">Membrane</keyword>
<feature type="signal peptide" evidence="3">
    <location>
        <begin position="1"/>
        <end position="20"/>
    </location>
</feature>
<keyword evidence="3" id="KW-0732">Signal</keyword>
<keyword evidence="5" id="KW-1185">Reference proteome</keyword>
<name>A0A8W8M9H4_MAGGI</name>
<keyword evidence="2" id="KW-1133">Transmembrane helix</keyword>
<evidence type="ECO:0000256" key="1">
    <source>
        <dbReference type="ARBA" id="ARBA00022536"/>
    </source>
</evidence>
<sequence length="314" mass="34103">MTCTWFLYYVCVTLPLDVKAIHASGGLCGIENGAIDCCTGFHLDMVKQMCIPCNVGYSGKNCDTKCVFPSFGKDCKSTCNCKDINCDHAEGCNNSTGKTLSNICDGVNGKSCCFGFQWDRVKQSCIPCEAGYTGYNCTIKCLYPLYGQGCQSTCKCTKEDCNSLYGCINQAGNICIGTNGIACCQGYKWNNEEARCIPCVKGFTGHNCNVICPFPAYGLDCQSICNCTEKSCDPGDGCIGHTTENETHMQNNSTSAVNWNNYQNVSTDGKQPMLIIGIGVLAAVALFIVTVIFYTYRLENVNKETGSNIYFSVK</sequence>
<feature type="chain" id="PRO_5036487139" evidence="3">
    <location>
        <begin position="21"/>
        <end position="314"/>
    </location>
</feature>
<reference evidence="4" key="1">
    <citation type="submission" date="2022-08" db="UniProtKB">
        <authorList>
            <consortium name="EnsemblMetazoa"/>
        </authorList>
    </citation>
    <scope>IDENTIFICATION</scope>
    <source>
        <strain evidence="4">05x7-T-G4-1.051#20</strain>
    </source>
</reference>
<accession>A0A8W8M9H4</accession>
<feature type="transmembrane region" description="Helical" evidence="2">
    <location>
        <begin position="273"/>
        <end position="296"/>
    </location>
</feature>
<dbReference type="AlphaFoldDB" id="A0A8W8M9H4"/>
<evidence type="ECO:0000256" key="2">
    <source>
        <dbReference type="SAM" id="Phobius"/>
    </source>
</evidence>
<organism evidence="4 5">
    <name type="scientific">Magallana gigas</name>
    <name type="common">Pacific oyster</name>
    <name type="synonym">Crassostrea gigas</name>
    <dbReference type="NCBI Taxonomy" id="29159"/>
    <lineage>
        <taxon>Eukaryota</taxon>
        <taxon>Metazoa</taxon>
        <taxon>Spiralia</taxon>
        <taxon>Lophotrochozoa</taxon>
        <taxon>Mollusca</taxon>
        <taxon>Bivalvia</taxon>
        <taxon>Autobranchia</taxon>
        <taxon>Pteriomorphia</taxon>
        <taxon>Ostreida</taxon>
        <taxon>Ostreoidea</taxon>
        <taxon>Ostreidae</taxon>
        <taxon>Magallana</taxon>
    </lineage>
</organism>
<dbReference type="Proteomes" id="UP000005408">
    <property type="component" value="Unassembled WGS sequence"/>
</dbReference>
<dbReference type="GO" id="GO:0005044">
    <property type="term" value="F:scavenger receptor activity"/>
    <property type="evidence" value="ECO:0007669"/>
    <property type="project" value="InterPro"/>
</dbReference>
<protein>
    <submittedName>
        <fullName evidence="4">Uncharacterized protein</fullName>
    </submittedName>
</protein>
<dbReference type="EnsemblMetazoa" id="G31712.1">
    <property type="protein sequence ID" value="G31712.1:cds"/>
    <property type="gene ID" value="G31712"/>
</dbReference>
<evidence type="ECO:0000313" key="4">
    <source>
        <dbReference type="EnsemblMetazoa" id="G31712.1:cds"/>
    </source>
</evidence>
<dbReference type="InterPro" id="IPR042635">
    <property type="entry name" value="MEGF10/SREC1/2-like"/>
</dbReference>
<evidence type="ECO:0000256" key="3">
    <source>
        <dbReference type="SAM" id="SignalP"/>
    </source>
</evidence>